<protein>
    <submittedName>
        <fullName evidence="1">Uncharacterized protein</fullName>
    </submittedName>
</protein>
<organism evidence="2">
    <name type="scientific">Perkinsus marinus (strain ATCC 50983 / TXsc)</name>
    <dbReference type="NCBI Taxonomy" id="423536"/>
    <lineage>
        <taxon>Eukaryota</taxon>
        <taxon>Sar</taxon>
        <taxon>Alveolata</taxon>
        <taxon>Perkinsozoa</taxon>
        <taxon>Perkinsea</taxon>
        <taxon>Perkinsida</taxon>
        <taxon>Perkinsidae</taxon>
        <taxon>Perkinsus</taxon>
    </lineage>
</organism>
<dbReference type="OMA" id="YSDEVCE"/>
<sequence>MLFFSYRPCSSLSLWFSPFNDGARSINLQEQLKLRLIYDAQWMKNRETDRLDVDKRGHVPRLRPEVGDEVLVWVDSTGDKFKYSWRGPYTVMDYTDKGQVVLEGLKRPQAISNVKVYHRNKTIDGSLTNNMGDALPKELRRLDGVTQNDFLMTNGSLYQVVSVNHHEAILKAVKVTIEDSVLIYSDEVCEFDMICTDTLLVPGIRVTNGTVSLSRMARRMLNDSILQ</sequence>
<accession>C5L476</accession>
<dbReference type="GeneID" id="9041595"/>
<dbReference type="OrthoDB" id="10547468at2759"/>
<evidence type="ECO:0000313" key="2">
    <source>
        <dbReference type="Proteomes" id="UP000007800"/>
    </source>
</evidence>
<reference evidence="1 2" key="1">
    <citation type="submission" date="2008-07" db="EMBL/GenBank/DDBJ databases">
        <authorList>
            <person name="El-Sayed N."/>
            <person name="Caler E."/>
            <person name="Inman J."/>
            <person name="Amedeo P."/>
            <person name="Hass B."/>
            <person name="Wortman J."/>
        </authorList>
    </citation>
    <scope>NUCLEOTIDE SEQUENCE [LARGE SCALE GENOMIC DNA]</scope>
    <source>
        <strain evidence="2">ATCC 50983 / TXsc</strain>
    </source>
</reference>
<keyword evidence="2" id="KW-1185">Reference proteome</keyword>
<dbReference type="Proteomes" id="UP000007800">
    <property type="component" value="Unassembled WGS sequence"/>
</dbReference>
<dbReference type="InParanoid" id="C5L476"/>
<dbReference type="RefSeq" id="XP_002776651.1">
    <property type="nucleotide sequence ID" value="XM_002776605.1"/>
</dbReference>
<gene>
    <name evidence="1" type="ORF">Pmar_PMAR015755</name>
</gene>
<dbReference type="AlphaFoldDB" id="C5L476"/>
<proteinExistence type="predicted"/>
<name>C5L476_PERM5</name>
<dbReference type="EMBL" id="GG678995">
    <property type="protein sequence ID" value="EER08467.1"/>
    <property type="molecule type" value="Genomic_DNA"/>
</dbReference>
<evidence type="ECO:0000313" key="1">
    <source>
        <dbReference type="EMBL" id="EER08467.1"/>
    </source>
</evidence>